<dbReference type="PRINTS" id="PR00463">
    <property type="entry name" value="EP450I"/>
</dbReference>
<evidence type="ECO:0000256" key="2">
    <source>
        <dbReference type="ARBA" id="ARBA00004167"/>
    </source>
</evidence>
<name>A0A565BPB0_9BRAS</name>
<dbReference type="OrthoDB" id="1470350at2759"/>
<evidence type="ECO:0000256" key="12">
    <source>
        <dbReference type="PIRSR" id="PIRSR602401-1"/>
    </source>
</evidence>
<dbReference type="Proteomes" id="UP000489600">
    <property type="component" value="Unassembled WGS sequence"/>
</dbReference>
<evidence type="ECO:0000256" key="7">
    <source>
        <dbReference type="ARBA" id="ARBA00022989"/>
    </source>
</evidence>
<dbReference type="GO" id="GO:0006629">
    <property type="term" value="P:lipid metabolic process"/>
    <property type="evidence" value="ECO:0007669"/>
    <property type="project" value="UniProtKB-ARBA"/>
</dbReference>
<keyword evidence="4 12" id="KW-0349">Heme</keyword>
<proteinExistence type="inferred from homology"/>
<evidence type="ECO:0000256" key="5">
    <source>
        <dbReference type="ARBA" id="ARBA00022692"/>
    </source>
</evidence>
<evidence type="ECO:0000256" key="11">
    <source>
        <dbReference type="ARBA" id="ARBA00023136"/>
    </source>
</evidence>
<dbReference type="PRINTS" id="PR00385">
    <property type="entry name" value="P450"/>
</dbReference>
<dbReference type="InterPro" id="IPR036396">
    <property type="entry name" value="Cyt_P450_sf"/>
</dbReference>
<feature type="transmembrane region" description="Helical" evidence="14">
    <location>
        <begin position="6"/>
        <end position="30"/>
    </location>
</feature>
<dbReference type="GO" id="GO:0005506">
    <property type="term" value="F:iron ion binding"/>
    <property type="evidence" value="ECO:0007669"/>
    <property type="project" value="InterPro"/>
</dbReference>
<evidence type="ECO:0000256" key="3">
    <source>
        <dbReference type="ARBA" id="ARBA00010617"/>
    </source>
</evidence>
<dbReference type="InterPro" id="IPR002401">
    <property type="entry name" value="Cyt_P450_E_grp-I"/>
</dbReference>
<comment type="caution">
    <text evidence="15">The sequence shown here is derived from an EMBL/GenBank/DDBJ whole genome shotgun (WGS) entry which is preliminary data.</text>
</comment>
<dbReference type="GO" id="GO:0020037">
    <property type="term" value="F:heme binding"/>
    <property type="evidence" value="ECO:0007669"/>
    <property type="project" value="InterPro"/>
</dbReference>
<keyword evidence="9 12" id="KW-0408">Iron</keyword>
<evidence type="ECO:0000313" key="16">
    <source>
        <dbReference type="Proteomes" id="UP000489600"/>
    </source>
</evidence>
<keyword evidence="8 13" id="KW-0560">Oxidoreductase</keyword>
<keyword evidence="5 14" id="KW-0812">Transmembrane</keyword>
<dbReference type="SUPFAM" id="SSF48264">
    <property type="entry name" value="Cytochrome P450"/>
    <property type="match status" value="1"/>
</dbReference>
<comment type="similarity">
    <text evidence="3 13">Belongs to the cytochrome P450 family.</text>
</comment>
<evidence type="ECO:0000256" key="9">
    <source>
        <dbReference type="ARBA" id="ARBA00023004"/>
    </source>
</evidence>
<dbReference type="EMBL" id="CABITT030000004">
    <property type="protein sequence ID" value="VVB03467.1"/>
    <property type="molecule type" value="Genomic_DNA"/>
</dbReference>
<dbReference type="Pfam" id="PF00067">
    <property type="entry name" value="p450"/>
    <property type="match status" value="1"/>
</dbReference>
<comment type="subcellular location">
    <subcellularLocation>
        <location evidence="2">Membrane</location>
        <topology evidence="2">Single-pass membrane protein</topology>
    </subcellularLocation>
</comment>
<evidence type="ECO:0000256" key="14">
    <source>
        <dbReference type="SAM" id="Phobius"/>
    </source>
</evidence>
<evidence type="ECO:0000256" key="10">
    <source>
        <dbReference type="ARBA" id="ARBA00023033"/>
    </source>
</evidence>
<gene>
    <name evidence="15" type="ORF">ANE_LOCUS13911</name>
</gene>
<dbReference type="FunFam" id="1.10.630.10:FF:000119">
    <property type="entry name" value="Alkane hydroxylase MAH1"/>
    <property type="match status" value="1"/>
</dbReference>
<dbReference type="GO" id="GO:0016713">
    <property type="term" value="F:oxidoreductase activity, acting on paired donors, with incorporation or reduction of molecular oxygen, reduced iron-sulfur protein as one donor, and incorporation of one atom of oxygen"/>
    <property type="evidence" value="ECO:0007669"/>
    <property type="project" value="UniProtKB-ARBA"/>
</dbReference>
<sequence>MEILTSIAMVVVTMILIVLSLAIYVTISIFTGQSRNNKEYAPVHATIFDLVSHLDHSYDYETEIARTKPTYRFLNVGQSMVFTTDPRNVEHILKTRFDNYNKGHWFCENLGTLFGHGIFSTDGDKWKQQRKLASFEFTARVLKDFSCSVFRRNSSKLIGFVNQFALSGKDFDAQNMFMRYTLDSIFKVGFGVELGCLDEFSKEGEEFTKAFDDANFATSSRFFDPLWKLKWFLNIGSQSRLQKSVATIDKFVYGLITTKRKELATGQNIAVREDILTRFVVESEKDPENMTDKYLRDIILNFMIAGKDTTAATLSWFFYMLCKHPLVQEKIVQEIRDVTSSNEKTTDVDEFVQTITEEALNGMQYLHAALSETLRLYPPVPVDTKVAGSDDILPDGYRVSKGDSVSYLGYAMGRMTYIWGEDAEEFKPERWLKDGVFQPESSFKFVSFHAGPRTCLGKDFAYRQMKIISISLLHFFRFKLAENAKVHYKTMLTLHMKNGLHLCVTPRTTASF</sequence>
<evidence type="ECO:0000313" key="15">
    <source>
        <dbReference type="EMBL" id="VVB03467.1"/>
    </source>
</evidence>
<dbReference type="InterPro" id="IPR001128">
    <property type="entry name" value="Cyt_P450"/>
</dbReference>
<organism evidence="15 16">
    <name type="scientific">Arabis nemorensis</name>
    <dbReference type="NCBI Taxonomy" id="586526"/>
    <lineage>
        <taxon>Eukaryota</taxon>
        <taxon>Viridiplantae</taxon>
        <taxon>Streptophyta</taxon>
        <taxon>Embryophyta</taxon>
        <taxon>Tracheophyta</taxon>
        <taxon>Spermatophyta</taxon>
        <taxon>Magnoliopsida</taxon>
        <taxon>eudicotyledons</taxon>
        <taxon>Gunneridae</taxon>
        <taxon>Pentapetalae</taxon>
        <taxon>rosids</taxon>
        <taxon>malvids</taxon>
        <taxon>Brassicales</taxon>
        <taxon>Brassicaceae</taxon>
        <taxon>Arabideae</taxon>
        <taxon>Arabis</taxon>
    </lineage>
</organism>
<evidence type="ECO:0000256" key="8">
    <source>
        <dbReference type="ARBA" id="ARBA00023002"/>
    </source>
</evidence>
<dbReference type="GO" id="GO:0016020">
    <property type="term" value="C:membrane"/>
    <property type="evidence" value="ECO:0007669"/>
    <property type="project" value="UniProtKB-SubCell"/>
</dbReference>
<accession>A0A565BPB0</accession>
<evidence type="ECO:0000256" key="1">
    <source>
        <dbReference type="ARBA" id="ARBA00001971"/>
    </source>
</evidence>
<evidence type="ECO:0000256" key="6">
    <source>
        <dbReference type="ARBA" id="ARBA00022723"/>
    </source>
</evidence>
<feature type="binding site" description="axial binding residue" evidence="12">
    <location>
        <position position="455"/>
    </location>
    <ligand>
        <name>heme</name>
        <dbReference type="ChEBI" id="CHEBI:30413"/>
    </ligand>
    <ligandPart>
        <name>Fe</name>
        <dbReference type="ChEBI" id="CHEBI:18248"/>
    </ligandPart>
</feature>
<dbReference type="CDD" id="cd11064">
    <property type="entry name" value="CYP86A"/>
    <property type="match status" value="1"/>
</dbReference>
<dbReference type="PANTHER" id="PTHR24296">
    <property type="entry name" value="CYTOCHROME P450"/>
    <property type="match status" value="1"/>
</dbReference>
<dbReference type="AlphaFoldDB" id="A0A565BPB0"/>
<evidence type="ECO:0000256" key="4">
    <source>
        <dbReference type="ARBA" id="ARBA00022617"/>
    </source>
</evidence>
<reference evidence="15" key="1">
    <citation type="submission" date="2019-07" db="EMBL/GenBank/DDBJ databases">
        <authorList>
            <person name="Dittberner H."/>
        </authorList>
    </citation>
    <scope>NUCLEOTIDE SEQUENCE [LARGE SCALE GENOMIC DNA]</scope>
</reference>
<dbReference type="InterPro" id="IPR017972">
    <property type="entry name" value="Cyt_P450_CS"/>
</dbReference>
<dbReference type="Gene3D" id="1.10.630.10">
    <property type="entry name" value="Cytochrome P450"/>
    <property type="match status" value="1"/>
</dbReference>
<comment type="cofactor">
    <cofactor evidence="1 12">
        <name>heme</name>
        <dbReference type="ChEBI" id="CHEBI:30413"/>
    </cofactor>
</comment>
<keyword evidence="7 14" id="KW-1133">Transmembrane helix</keyword>
<evidence type="ECO:0008006" key="17">
    <source>
        <dbReference type="Google" id="ProtNLM"/>
    </source>
</evidence>
<protein>
    <recommendedName>
        <fullName evidence="17">Cytochrome P450</fullName>
    </recommendedName>
</protein>
<keyword evidence="6 12" id="KW-0479">Metal-binding</keyword>
<keyword evidence="10 13" id="KW-0503">Monooxygenase</keyword>
<keyword evidence="11 14" id="KW-0472">Membrane</keyword>
<evidence type="ECO:0000256" key="13">
    <source>
        <dbReference type="RuleBase" id="RU000461"/>
    </source>
</evidence>
<keyword evidence="16" id="KW-1185">Reference proteome</keyword>
<dbReference type="PROSITE" id="PS00086">
    <property type="entry name" value="CYTOCHROME_P450"/>
    <property type="match status" value="1"/>
</dbReference>